<dbReference type="STRING" id="42155.A0A0R3QR97"/>
<evidence type="ECO:0000256" key="11">
    <source>
        <dbReference type="SAM" id="Phobius"/>
    </source>
</evidence>
<evidence type="ECO:0000256" key="6">
    <source>
        <dbReference type="ARBA" id="ARBA00022989"/>
    </source>
</evidence>
<evidence type="ECO:0000256" key="3">
    <source>
        <dbReference type="ARBA" id="ARBA00022448"/>
    </source>
</evidence>
<dbReference type="GO" id="GO:0022857">
    <property type="term" value="F:transmembrane transporter activity"/>
    <property type="evidence" value="ECO:0007669"/>
    <property type="project" value="InterPro"/>
</dbReference>
<gene>
    <name evidence="13" type="ORF">BTMF_LOCUS8283</name>
</gene>
<evidence type="ECO:0000313" key="13">
    <source>
        <dbReference type="EMBL" id="VDO27600.1"/>
    </source>
</evidence>
<evidence type="ECO:0000256" key="8">
    <source>
        <dbReference type="ARBA" id="ARBA00041091"/>
    </source>
</evidence>
<dbReference type="SUPFAM" id="SSF103473">
    <property type="entry name" value="MFS general substrate transporter"/>
    <property type="match status" value="1"/>
</dbReference>
<keyword evidence="3" id="KW-0813">Transport</keyword>
<feature type="transmembrane region" description="Helical" evidence="11">
    <location>
        <begin position="102"/>
        <end position="121"/>
    </location>
</feature>
<feature type="transmembrane region" description="Helical" evidence="11">
    <location>
        <begin position="439"/>
        <end position="465"/>
    </location>
</feature>
<feature type="transmembrane region" description="Helical" evidence="11">
    <location>
        <begin position="369"/>
        <end position="390"/>
    </location>
</feature>
<dbReference type="InterPro" id="IPR011701">
    <property type="entry name" value="MFS"/>
</dbReference>
<proteinExistence type="inferred from homology"/>
<keyword evidence="5 11" id="KW-0812">Transmembrane</keyword>
<dbReference type="PIRSF" id="PIRSF002808">
    <property type="entry name" value="Hexose_phosphate_transp"/>
    <property type="match status" value="1"/>
</dbReference>
<evidence type="ECO:0000256" key="7">
    <source>
        <dbReference type="ARBA" id="ARBA00023136"/>
    </source>
</evidence>
<feature type="transmembrane region" description="Helical" evidence="11">
    <location>
        <begin position="225"/>
        <end position="245"/>
    </location>
</feature>
<feature type="compositionally biased region" description="Polar residues" evidence="10">
    <location>
        <begin position="494"/>
        <end position="505"/>
    </location>
</feature>
<dbReference type="WBParaSite" id="BTMF_0001023201-mRNA-1">
    <property type="protein sequence ID" value="BTMF_0001023201-mRNA-1"/>
    <property type="gene ID" value="BTMF_0001023201"/>
</dbReference>
<comment type="similarity">
    <text evidence="2">Belongs to the major facilitator superfamily. Organophosphate:Pi antiporter (OPA) (TC 2.A.1.4) family.</text>
</comment>
<organism evidence="15">
    <name type="scientific">Brugia timori</name>
    <dbReference type="NCBI Taxonomy" id="42155"/>
    <lineage>
        <taxon>Eukaryota</taxon>
        <taxon>Metazoa</taxon>
        <taxon>Ecdysozoa</taxon>
        <taxon>Nematoda</taxon>
        <taxon>Chromadorea</taxon>
        <taxon>Rhabditida</taxon>
        <taxon>Spirurina</taxon>
        <taxon>Spiruromorpha</taxon>
        <taxon>Filarioidea</taxon>
        <taxon>Onchocercidae</taxon>
        <taxon>Brugia</taxon>
    </lineage>
</organism>
<evidence type="ECO:0000256" key="4">
    <source>
        <dbReference type="ARBA" id="ARBA00022597"/>
    </source>
</evidence>
<evidence type="ECO:0000256" key="2">
    <source>
        <dbReference type="ARBA" id="ARBA00009598"/>
    </source>
</evidence>
<feature type="transmembrane region" description="Helical" evidence="11">
    <location>
        <begin position="159"/>
        <end position="177"/>
    </location>
</feature>
<comment type="subcellular location">
    <subcellularLocation>
        <location evidence="1">Membrane</location>
        <topology evidence="1">Multi-pass membrane protein</topology>
    </subcellularLocation>
</comment>
<keyword evidence="6 11" id="KW-1133">Transmembrane helix</keyword>
<protein>
    <recommendedName>
        <fullName evidence="8">Sugar phosphate exchanger 3</fullName>
    </recommendedName>
    <alternativeName>
        <fullName evidence="9">Solute carrier family 37 member 3</fullName>
    </alternativeName>
</protein>
<evidence type="ECO:0000313" key="15">
    <source>
        <dbReference type="WBParaSite" id="BTMF_0001023201-mRNA-1"/>
    </source>
</evidence>
<feature type="transmembrane region" description="Helical" evidence="11">
    <location>
        <begin position="321"/>
        <end position="338"/>
    </location>
</feature>
<dbReference type="Pfam" id="PF07690">
    <property type="entry name" value="MFS_1"/>
    <property type="match status" value="1"/>
</dbReference>
<evidence type="ECO:0000313" key="14">
    <source>
        <dbReference type="Proteomes" id="UP000280834"/>
    </source>
</evidence>
<feature type="compositionally biased region" description="Low complexity" evidence="10">
    <location>
        <begin position="484"/>
        <end position="493"/>
    </location>
</feature>
<dbReference type="InterPro" id="IPR000849">
    <property type="entry name" value="Sugar_P_transporter"/>
</dbReference>
<dbReference type="Proteomes" id="UP000280834">
    <property type="component" value="Unassembled WGS sequence"/>
</dbReference>
<feature type="transmembrane region" description="Helical" evidence="11">
    <location>
        <begin position="280"/>
        <end position="301"/>
    </location>
</feature>
<feature type="domain" description="Major facilitator superfamily (MFS) profile" evidence="12">
    <location>
        <begin position="53"/>
        <end position="468"/>
    </location>
</feature>
<reference evidence="13 14" key="2">
    <citation type="submission" date="2018-11" db="EMBL/GenBank/DDBJ databases">
        <authorList>
            <consortium name="Pathogen Informatics"/>
        </authorList>
    </citation>
    <scope>NUCLEOTIDE SEQUENCE [LARGE SCALE GENOMIC DNA]</scope>
</reference>
<sequence>MKINYDFDDQQIVCTGQFGLWLSDMNDICRRRISTIVHFLIGDEIWTLYHFVIFSFTFISYALVHASRKTLSTVKPSLIIEWTDNSSGEQPLFPDKHAAEGFLAFLDGAFLGAYALGLYAGGTLGDRYNPAKVLAFGMWTSSVTIFLFGILKWSPFHSPVYYAATWIACGLFQSVAWPTEVSIMGNWFGHNSRGAVMGLWSACASVGNIVGTLVSSHTVQLGYEYSFAANACSLFFGGFFIFYLLPLRTIHEFEAVVSVTDNVERPKAISFWQAWRLPGVIAYSLAYACLKLVNYSFFFWLPFYLHTHYGWKESVADELSAWYDIGGIIAAVVAGIASDHFSSRTPILIFMLIFSMGSLFAYANSPDNILMNSFLMALTGFFIGGPANLISSAVSADLGNAEQIRGSSEALSTVTGIIDGTGSVGAGIGQLLIPEIEAMFGWTAVFYGFIIMMFSTVLCLAPLLWKEMSNRLNPRYVHLHSEDSSGSLGSYSDNTSDSAMNSSQLPIRVRHRNSPD</sequence>
<evidence type="ECO:0000256" key="9">
    <source>
        <dbReference type="ARBA" id="ARBA00042039"/>
    </source>
</evidence>
<feature type="region of interest" description="Disordered" evidence="10">
    <location>
        <begin position="482"/>
        <end position="516"/>
    </location>
</feature>
<feature type="transmembrane region" description="Helical" evidence="11">
    <location>
        <begin position="133"/>
        <end position="153"/>
    </location>
</feature>
<keyword evidence="4" id="KW-0762">Sugar transport</keyword>
<dbReference type="PROSITE" id="PS50850">
    <property type="entry name" value="MFS"/>
    <property type="match status" value="1"/>
</dbReference>
<accession>A0A0R3QR97</accession>
<feature type="transmembrane region" description="Helical" evidence="11">
    <location>
        <begin position="198"/>
        <end position="219"/>
    </location>
</feature>
<dbReference type="InterPro" id="IPR036259">
    <property type="entry name" value="MFS_trans_sf"/>
</dbReference>
<name>A0A0R3QR97_9BILA</name>
<feature type="transmembrane region" description="Helical" evidence="11">
    <location>
        <begin position="46"/>
        <end position="64"/>
    </location>
</feature>
<evidence type="ECO:0000256" key="10">
    <source>
        <dbReference type="SAM" id="MobiDB-lite"/>
    </source>
</evidence>
<dbReference type="EMBL" id="UZAG01016327">
    <property type="protein sequence ID" value="VDO27600.1"/>
    <property type="molecule type" value="Genomic_DNA"/>
</dbReference>
<keyword evidence="7 11" id="KW-0472">Membrane</keyword>
<dbReference type="InterPro" id="IPR020846">
    <property type="entry name" value="MFS_dom"/>
</dbReference>
<evidence type="ECO:0000259" key="12">
    <source>
        <dbReference type="PROSITE" id="PS50850"/>
    </source>
</evidence>
<evidence type="ECO:0000256" key="5">
    <source>
        <dbReference type="ARBA" id="ARBA00022692"/>
    </source>
</evidence>
<dbReference type="PANTHER" id="PTHR43184">
    <property type="entry name" value="MAJOR FACILITATOR SUPERFAMILY TRANSPORTER 16, ISOFORM B"/>
    <property type="match status" value="1"/>
</dbReference>
<dbReference type="PANTHER" id="PTHR43184:SF12">
    <property type="entry name" value="SUGAR PHOSPHATE EXCHANGER 3"/>
    <property type="match status" value="1"/>
</dbReference>
<evidence type="ECO:0000256" key="1">
    <source>
        <dbReference type="ARBA" id="ARBA00004141"/>
    </source>
</evidence>
<reference evidence="15" key="1">
    <citation type="submission" date="2017-02" db="UniProtKB">
        <authorList>
            <consortium name="WormBaseParasite"/>
        </authorList>
    </citation>
    <scope>IDENTIFICATION</scope>
</reference>
<keyword evidence="14" id="KW-1185">Reference proteome</keyword>
<feature type="transmembrane region" description="Helical" evidence="11">
    <location>
        <begin position="410"/>
        <end position="433"/>
    </location>
</feature>
<dbReference type="AlphaFoldDB" id="A0A0R3QR97"/>
<feature type="transmembrane region" description="Helical" evidence="11">
    <location>
        <begin position="345"/>
        <end position="363"/>
    </location>
</feature>
<dbReference type="Gene3D" id="1.20.1250.20">
    <property type="entry name" value="MFS general substrate transporter like domains"/>
    <property type="match status" value="2"/>
</dbReference>
<dbReference type="GO" id="GO:0005789">
    <property type="term" value="C:endoplasmic reticulum membrane"/>
    <property type="evidence" value="ECO:0007669"/>
    <property type="project" value="TreeGrafter"/>
</dbReference>